<evidence type="ECO:0000256" key="1">
    <source>
        <dbReference type="ARBA" id="ARBA00008226"/>
    </source>
</evidence>
<dbReference type="AlphaFoldDB" id="A0A2P4S9G6"/>
<dbReference type="GO" id="GO:0006427">
    <property type="term" value="P:histidyl-tRNA aminoacylation"/>
    <property type="evidence" value="ECO:0007669"/>
    <property type="project" value="TreeGrafter"/>
</dbReference>
<evidence type="ECO:0000259" key="3">
    <source>
        <dbReference type="PROSITE" id="PS50862"/>
    </source>
</evidence>
<comment type="similarity">
    <text evidence="1">Belongs to the class-II aminoacyl-tRNA synthetase family.</text>
</comment>
<dbReference type="GO" id="GO:0004821">
    <property type="term" value="F:histidine-tRNA ligase activity"/>
    <property type="evidence" value="ECO:0007669"/>
    <property type="project" value="TreeGrafter"/>
</dbReference>
<feature type="signal peptide" evidence="2">
    <location>
        <begin position="1"/>
        <end position="22"/>
    </location>
</feature>
<dbReference type="CDD" id="cd00773">
    <property type="entry name" value="HisRS-like_core"/>
    <property type="match status" value="1"/>
</dbReference>
<feature type="non-terminal residue" evidence="4">
    <location>
        <position position="320"/>
    </location>
</feature>
<accession>A0A2P4S9G6</accession>
<sequence length="320" mass="35620">MAMLRCLCVAAVVRCPLRLSRPCPLPSPLLLGLLSRQVREAAGSAGAECGSVLKTPKGTRDHHPAQMALRERLFGTVVACFKRHGAAAIDTPLLELRETLMEKYGDNSKLIYELQDQGGELLALRYDLTVPFARYLAMNKITNIKRYHIAKVYRRDNPAMTRGRYREFYQCDFDIAGEYDPMIPDAECLKIVHEILSELQIGDFLIKVNDRRILNGMFAVCGIPESKLVTMCSTLDKLDKMPWEEVRSEMVGEKGLSPEAADRIGEYVQLHGEHGGIQPLPSLLLCCTPYECSCSPPCQAGWERCVLGRDGGAQSSTRGN</sequence>
<feature type="chain" id="PRO_5015182481" description="Aminoacyl-transfer RNA synthetases class-II family profile domain-containing protein" evidence="2">
    <location>
        <begin position="23"/>
        <end position="320"/>
    </location>
</feature>
<dbReference type="GO" id="GO:0042802">
    <property type="term" value="F:identical protein binding"/>
    <property type="evidence" value="ECO:0007669"/>
    <property type="project" value="TreeGrafter"/>
</dbReference>
<evidence type="ECO:0000313" key="5">
    <source>
        <dbReference type="Proteomes" id="UP000237246"/>
    </source>
</evidence>
<dbReference type="GO" id="GO:0005829">
    <property type="term" value="C:cytosol"/>
    <property type="evidence" value="ECO:0007669"/>
    <property type="project" value="TreeGrafter"/>
</dbReference>
<keyword evidence="2" id="KW-0732">Signal</keyword>
<dbReference type="PANTHER" id="PTHR11476:SF7">
    <property type="entry name" value="HISTIDINE--TRNA LIGASE"/>
    <property type="match status" value="1"/>
</dbReference>
<reference evidence="4 5" key="1">
    <citation type="submission" date="2018-01" db="EMBL/GenBank/DDBJ databases">
        <title>Comparison of the Chinese Bamboo Partridge and Red Junglefowl genome sequences highlights the importance of demography in genome evolution.</title>
        <authorList>
            <person name="Tiley G.P."/>
            <person name="Kimball R.T."/>
            <person name="Braun E.L."/>
            <person name="Burleigh J.G."/>
        </authorList>
    </citation>
    <scope>NUCLEOTIDE SEQUENCE [LARGE SCALE GENOMIC DNA]</scope>
    <source>
        <strain evidence="4">RTK389</strain>
        <tissue evidence="4">Blood</tissue>
    </source>
</reference>
<name>A0A2P4S9G6_BAMTH</name>
<gene>
    <name evidence="4" type="ORF">CIB84_015491</name>
</gene>
<dbReference type="InterPro" id="IPR041715">
    <property type="entry name" value="HisRS-like_core"/>
</dbReference>
<dbReference type="Proteomes" id="UP000237246">
    <property type="component" value="Unassembled WGS sequence"/>
</dbReference>
<dbReference type="GO" id="GO:0032543">
    <property type="term" value="P:mitochondrial translation"/>
    <property type="evidence" value="ECO:0007669"/>
    <property type="project" value="TreeGrafter"/>
</dbReference>
<dbReference type="PROSITE" id="PS50862">
    <property type="entry name" value="AA_TRNA_LIGASE_II"/>
    <property type="match status" value="1"/>
</dbReference>
<dbReference type="GO" id="GO:0005739">
    <property type="term" value="C:mitochondrion"/>
    <property type="evidence" value="ECO:0007669"/>
    <property type="project" value="TreeGrafter"/>
</dbReference>
<dbReference type="GO" id="GO:0003723">
    <property type="term" value="F:RNA binding"/>
    <property type="evidence" value="ECO:0007669"/>
    <property type="project" value="TreeGrafter"/>
</dbReference>
<dbReference type="EMBL" id="PPHD01078429">
    <property type="protein sequence ID" value="POI20762.1"/>
    <property type="molecule type" value="Genomic_DNA"/>
</dbReference>
<feature type="domain" description="Aminoacyl-transfer RNA synthetases class-II family profile" evidence="3">
    <location>
        <begin position="58"/>
        <end position="262"/>
    </location>
</feature>
<dbReference type="Gene3D" id="3.30.930.10">
    <property type="entry name" value="Bira Bifunctional Protein, Domain 2"/>
    <property type="match status" value="1"/>
</dbReference>
<dbReference type="InterPro" id="IPR045864">
    <property type="entry name" value="aa-tRNA-synth_II/BPL/LPL"/>
</dbReference>
<evidence type="ECO:0000256" key="2">
    <source>
        <dbReference type="SAM" id="SignalP"/>
    </source>
</evidence>
<dbReference type="Pfam" id="PF13393">
    <property type="entry name" value="tRNA-synt_His"/>
    <property type="match status" value="1"/>
</dbReference>
<keyword evidence="5" id="KW-1185">Reference proteome</keyword>
<organism evidence="4 5">
    <name type="scientific">Bambusicola thoracicus</name>
    <name type="common">Chinese bamboo-partridge</name>
    <name type="synonym">Perdix thoracica</name>
    <dbReference type="NCBI Taxonomy" id="9083"/>
    <lineage>
        <taxon>Eukaryota</taxon>
        <taxon>Metazoa</taxon>
        <taxon>Chordata</taxon>
        <taxon>Craniata</taxon>
        <taxon>Vertebrata</taxon>
        <taxon>Euteleostomi</taxon>
        <taxon>Archelosauria</taxon>
        <taxon>Archosauria</taxon>
        <taxon>Dinosauria</taxon>
        <taxon>Saurischia</taxon>
        <taxon>Theropoda</taxon>
        <taxon>Coelurosauria</taxon>
        <taxon>Aves</taxon>
        <taxon>Neognathae</taxon>
        <taxon>Galloanserae</taxon>
        <taxon>Galliformes</taxon>
        <taxon>Phasianidae</taxon>
        <taxon>Perdicinae</taxon>
        <taxon>Bambusicola</taxon>
    </lineage>
</organism>
<proteinExistence type="inferred from homology"/>
<evidence type="ECO:0000313" key="4">
    <source>
        <dbReference type="EMBL" id="POI20762.1"/>
    </source>
</evidence>
<dbReference type="InterPro" id="IPR006195">
    <property type="entry name" value="aa-tRNA-synth_II"/>
</dbReference>
<dbReference type="OrthoDB" id="1906957at2759"/>
<comment type="caution">
    <text evidence="4">The sequence shown here is derived from an EMBL/GenBank/DDBJ whole genome shotgun (WGS) entry which is preliminary data.</text>
</comment>
<dbReference type="SUPFAM" id="SSF55681">
    <property type="entry name" value="Class II aaRS and biotin synthetases"/>
    <property type="match status" value="1"/>
</dbReference>
<protein>
    <recommendedName>
        <fullName evidence="3">Aminoacyl-transfer RNA synthetases class-II family profile domain-containing protein</fullName>
    </recommendedName>
</protein>
<dbReference type="PANTHER" id="PTHR11476">
    <property type="entry name" value="HISTIDYL-TRNA SYNTHETASE"/>
    <property type="match status" value="1"/>
</dbReference>